<dbReference type="Pfam" id="PF09852">
    <property type="entry name" value="DUF2079"/>
    <property type="match status" value="1"/>
</dbReference>
<reference evidence="2" key="1">
    <citation type="submission" date="2018-06" db="EMBL/GenBank/DDBJ databases">
        <authorList>
            <person name="Zhirakovskaya E."/>
        </authorList>
    </citation>
    <scope>NUCLEOTIDE SEQUENCE</scope>
</reference>
<proteinExistence type="predicted"/>
<name>A0A3B1C958_9ZZZZ</name>
<accession>A0A3B1C958</accession>
<organism evidence="2">
    <name type="scientific">hydrothermal vent metagenome</name>
    <dbReference type="NCBI Taxonomy" id="652676"/>
    <lineage>
        <taxon>unclassified sequences</taxon>
        <taxon>metagenomes</taxon>
        <taxon>ecological metagenomes</taxon>
    </lineage>
</organism>
<feature type="transmembrane region" description="Helical" evidence="1">
    <location>
        <begin position="315"/>
        <end position="338"/>
    </location>
</feature>
<keyword evidence="1" id="KW-1133">Transmembrane helix</keyword>
<feature type="transmembrane region" description="Helical" evidence="1">
    <location>
        <begin position="276"/>
        <end position="294"/>
    </location>
</feature>
<dbReference type="EMBL" id="UOGB01000301">
    <property type="protein sequence ID" value="VAX24692.1"/>
    <property type="molecule type" value="Genomic_DNA"/>
</dbReference>
<feature type="transmembrane region" description="Helical" evidence="1">
    <location>
        <begin position="427"/>
        <end position="447"/>
    </location>
</feature>
<keyword evidence="1" id="KW-0472">Membrane</keyword>
<feature type="transmembrane region" description="Helical" evidence="1">
    <location>
        <begin position="12"/>
        <end position="30"/>
    </location>
</feature>
<feature type="transmembrane region" description="Helical" evidence="1">
    <location>
        <begin position="400"/>
        <end position="421"/>
    </location>
</feature>
<sequence>MRPITFSRTARLLLFVSVILYLVWFSYLSIDRWDNLHASLDYAHIDSASYNTAHGKWMYSNVDHINFWADHFSPILLALTGYYLFSDGYWLTFIWQTLTIGLAAIPLFLIARHFLRSEPAAFLVALGYLVNGKLQYANIFDYHMMSHEPLFLFTAFYAMLHKRWGWYFACGALLVVCKEDAFILFALLGFYAAVVEREYKMAMFTWILCGAYAFVVFKIAYPYLTAQENYGYSDQYGWLGGSSIEKVIHLFSSPLEVLKEPLSWNENIWPRWRGLLWQYGFLPLLSFTGVIMILPPTAELYLAKRGPLISLTHHYPLLIVPMWTLATVFALSNIRNVALWLEEKPWRLNVPEKALKIFKWPSIAVMTVYAFIIVYFIIYGPFDFKVYGSRVYMDSAAKPLLIFYAVFFIYILGSKGAYVTRLMGDTLSLKVVMALALYIIGVNLYMVKDYGALPVYSSWTGVIKSQHRDHAGHVKNALETIPKQTSILASQGPFTHLAHRRQTHLFRGFDSINHLGIDFDYIVVDIKPNVESQRGMAHAHVAGLLLLKEYGVIDEEDGLFIFKRGADKKTDHKLYLKYAATLSARRMGDGPGRIVVDKTSPFGEARKATPGEDKPGIMAYGPYLTLPKGSYKAFFRMKADDNTESLIAVIEVTERQGKKILARRELGGLDFKDTGQWRTFEMAFVINNDKTPDVEARVHFIGETGVSVDMTKIEIPYRLFMKSLWSLKDQ</sequence>
<dbReference type="InterPro" id="IPR018650">
    <property type="entry name" value="STSV1_Orf64"/>
</dbReference>
<evidence type="ECO:0000256" key="1">
    <source>
        <dbReference type="SAM" id="Phobius"/>
    </source>
</evidence>
<dbReference type="AlphaFoldDB" id="A0A3B1C958"/>
<keyword evidence="1" id="KW-0812">Transmembrane</keyword>
<feature type="transmembrane region" description="Helical" evidence="1">
    <location>
        <begin position="164"/>
        <end position="191"/>
    </location>
</feature>
<feature type="transmembrane region" description="Helical" evidence="1">
    <location>
        <begin position="358"/>
        <end position="379"/>
    </location>
</feature>
<feature type="transmembrane region" description="Helical" evidence="1">
    <location>
        <begin position="203"/>
        <end position="224"/>
    </location>
</feature>
<evidence type="ECO:0008006" key="3">
    <source>
        <dbReference type="Google" id="ProtNLM"/>
    </source>
</evidence>
<feature type="transmembrane region" description="Helical" evidence="1">
    <location>
        <begin position="89"/>
        <end position="110"/>
    </location>
</feature>
<protein>
    <recommendedName>
        <fullName evidence="3">DUF2079 domain-containing protein</fullName>
    </recommendedName>
</protein>
<evidence type="ECO:0000313" key="2">
    <source>
        <dbReference type="EMBL" id="VAX24692.1"/>
    </source>
</evidence>
<gene>
    <name evidence="2" type="ORF">MNBD_NITROSPINAE03-608</name>
</gene>